<keyword evidence="3" id="KW-1185">Reference proteome</keyword>
<dbReference type="Pfam" id="PF10685">
    <property type="entry name" value="KGG"/>
    <property type="match status" value="2"/>
</dbReference>
<protein>
    <recommendedName>
        <fullName evidence="4">Conidiation-specific protein 10</fullName>
    </recommendedName>
</protein>
<name>A0A8X7NBV0_9BASI</name>
<feature type="compositionally biased region" description="Basic residues" evidence="1">
    <location>
        <begin position="24"/>
        <end position="33"/>
    </location>
</feature>
<gene>
    <name evidence="2" type="ORF">A4X09_0g2266</name>
</gene>
<sequence length="101" mass="10477">MPGNSNPGNFANRPHEEVVEIARKGGKASVHSHGRSDSGDNDTGYTESSNTGSDGAKGKQGFAAMPTEKVKEIAAKGGRSSGYTGTSNDADDEDLYVEEDA</sequence>
<evidence type="ECO:0000256" key="1">
    <source>
        <dbReference type="SAM" id="MobiDB-lite"/>
    </source>
</evidence>
<dbReference type="Proteomes" id="UP000078113">
    <property type="component" value="Unassembled WGS sequence"/>
</dbReference>
<dbReference type="EMBL" id="LWDG02000065">
    <property type="protein sequence ID" value="KAE8270062.1"/>
    <property type="molecule type" value="Genomic_DNA"/>
</dbReference>
<dbReference type="InterPro" id="IPR019626">
    <property type="entry name" value="Stress-induced_KGG_rpt"/>
</dbReference>
<feature type="compositionally biased region" description="Polar residues" evidence="1">
    <location>
        <begin position="41"/>
        <end position="53"/>
    </location>
</feature>
<evidence type="ECO:0008006" key="4">
    <source>
        <dbReference type="Google" id="ProtNLM"/>
    </source>
</evidence>
<evidence type="ECO:0000313" key="3">
    <source>
        <dbReference type="Proteomes" id="UP000078113"/>
    </source>
</evidence>
<feature type="region of interest" description="Disordered" evidence="1">
    <location>
        <begin position="1"/>
        <end position="101"/>
    </location>
</feature>
<accession>A0A8X7NBV0</accession>
<feature type="compositionally biased region" description="Acidic residues" evidence="1">
    <location>
        <begin position="89"/>
        <end position="101"/>
    </location>
</feature>
<feature type="compositionally biased region" description="Basic and acidic residues" evidence="1">
    <location>
        <begin position="13"/>
        <end position="23"/>
    </location>
</feature>
<comment type="caution">
    <text evidence="2">The sequence shown here is derived from an EMBL/GenBank/DDBJ whole genome shotgun (WGS) entry which is preliminary data.</text>
</comment>
<reference evidence="2" key="1">
    <citation type="submission" date="2016-04" db="EMBL/GenBank/DDBJ databases">
        <authorList>
            <person name="Nguyen H.D."/>
            <person name="Samba Siva P."/>
            <person name="Cullis J."/>
            <person name="Levesque C.A."/>
            <person name="Hambleton S."/>
        </authorList>
    </citation>
    <scope>NUCLEOTIDE SEQUENCE</scope>
    <source>
        <strain evidence="2">DAOMC 236422</strain>
    </source>
</reference>
<organism evidence="2 3">
    <name type="scientific">Tilletia walkeri</name>
    <dbReference type="NCBI Taxonomy" id="117179"/>
    <lineage>
        <taxon>Eukaryota</taxon>
        <taxon>Fungi</taxon>
        <taxon>Dikarya</taxon>
        <taxon>Basidiomycota</taxon>
        <taxon>Ustilaginomycotina</taxon>
        <taxon>Exobasidiomycetes</taxon>
        <taxon>Tilletiales</taxon>
        <taxon>Tilletiaceae</taxon>
        <taxon>Tilletia</taxon>
    </lineage>
</organism>
<reference evidence="2" key="2">
    <citation type="journal article" date="2019" name="IMA Fungus">
        <title>Genome sequencing and comparison of five Tilletia species to identify candidate genes for the detection of regulated species infecting wheat.</title>
        <authorList>
            <person name="Nguyen H.D.T."/>
            <person name="Sultana T."/>
            <person name="Kesanakurti P."/>
            <person name="Hambleton S."/>
        </authorList>
    </citation>
    <scope>NUCLEOTIDE SEQUENCE</scope>
    <source>
        <strain evidence="2">DAOMC 236422</strain>
    </source>
</reference>
<dbReference type="AlphaFoldDB" id="A0A8X7NBV0"/>
<proteinExistence type="predicted"/>
<evidence type="ECO:0000313" key="2">
    <source>
        <dbReference type="EMBL" id="KAE8270062.1"/>
    </source>
</evidence>